<sequence length="933" mass="106947">MSLFEQYEKVASQGFANVSSVADNDLNTQNEGVSREVPIFRKHRIEFTPQDVITHMAVSNNHIVLALRNKKLYKINLNQKGHSTLNHPIEVDLSTYLGEKSSFTRLYQLYLSPSGKHCILSFYHCETPQSPITNDNYYLGKRPRQITKMKNHQITALGWNFEQESQNLDSTSTILLGTNKGLIFETELTACDEYKWTQIGTGFEPYCRQVFSVNCSEAGAITAIEFHRVENTSDKTYFVIVTTRSRLYQFVGSTSGTSDGSGFSQIFNTSSNQFQDMPGNLDFSKLDFYYPKSFKQPETFAWLTEPGVLYGKLDIASLSSSANKVTSDATLIPYSPSDTEVDLKSLNDAKEKEKPISMILTRFHVLVLFKRFLRIICVVNEEIVAEDPFVETYGSVVGITKDVVKGTIWAFSEKAVHKYKECALKFMQLGDEEALKEFLIHKLDVLSAKEETQITLLLLWLIDIIMNQMSEITLSGNTESENYSLLKGEFQSLMAVPKVSEIVVSNRKAIYDLISSHGNEDCLIYFAKLINDYKVVIEFYLERRKWDEILAVLESQRNVGLIYYYSPILMKEVPKKLINVLKRNSTLLHPPNLLPALMQLSEDLKARNEQCTEVMRFLEHCVDENRSKDAAIHNYLLALYAEMAPEKLLEYLEKIENKEETCYDLNFALRICKEKGLQKACVILYTLMGLYEEAVDLALFVDIDLAKKTAEQSDLDDDLRKKLWLKIAKHVVTQGKDIHQVTELLKECNLVKIEDVLPYFPDFVTISHFKFAICNSLQMYNNHIETLKEEMRDATQRGQEIREEVKALRNRYTVVKAEDKCSICNYAVLMRAFYMFPCRHMFHADCLATELAPNLKPQLRLRLEEIEKQLNQSSLKIATGSDIPSKALNKEKLQSEFDDIVASECIYCGEIMIKNIDLPFILPEETNEALEGW</sequence>
<dbReference type="GO" id="GO:0031902">
    <property type="term" value="C:late endosome membrane"/>
    <property type="evidence" value="ECO:0007669"/>
    <property type="project" value="UniProtKB-SubCell"/>
</dbReference>
<feature type="domain" description="Pep3/Vps18 RING C-terminal" evidence="11">
    <location>
        <begin position="817"/>
        <end position="914"/>
    </location>
</feature>
<dbReference type="GO" id="GO:0008333">
    <property type="term" value="P:endosome to lysosome transport"/>
    <property type="evidence" value="ECO:0007669"/>
    <property type="project" value="TreeGrafter"/>
</dbReference>
<evidence type="ECO:0000256" key="5">
    <source>
        <dbReference type="ARBA" id="ARBA00022771"/>
    </source>
</evidence>
<dbReference type="InterPro" id="IPR058919">
    <property type="entry name" value="Pep3/Vps18_RING_C"/>
</dbReference>
<comment type="similarity">
    <text evidence="2">Belongs to the VPS18 family.</text>
</comment>
<dbReference type="GO" id="GO:0006886">
    <property type="term" value="P:intracellular protein transport"/>
    <property type="evidence" value="ECO:0007669"/>
    <property type="project" value="UniProtKB-UniRule"/>
</dbReference>
<keyword evidence="4" id="KW-0479">Metal-binding</keyword>
<dbReference type="STRING" id="1965070.A0A3S3PIX0"/>
<evidence type="ECO:0000313" key="13">
    <source>
        <dbReference type="EMBL" id="RWS10497.1"/>
    </source>
</evidence>
<accession>A0A3S3PIX0</accession>
<proteinExistence type="inferred from homology"/>
<keyword evidence="9" id="KW-0175">Coiled coil</keyword>
<dbReference type="OrthoDB" id="1845386at2759"/>
<dbReference type="EMBL" id="NCKU01002089">
    <property type="protein sequence ID" value="RWS10458.1"/>
    <property type="molecule type" value="Genomic_DNA"/>
</dbReference>
<comment type="caution">
    <text evidence="13">The sequence shown here is derived from an EMBL/GenBank/DDBJ whole genome shotgun (WGS) entry which is preliminary data.</text>
</comment>
<reference evidence="13 14" key="1">
    <citation type="journal article" date="2018" name="Gigascience">
        <title>Genomes of trombidid mites reveal novel predicted allergens and laterally-transferred genes associated with secondary metabolism.</title>
        <authorList>
            <person name="Dong X."/>
            <person name="Chaisiri K."/>
            <person name="Xia D."/>
            <person name="Armstrong S.D."/>
            <person name="Fang Y."/>
            <person name="Donnelly M.J."/>
            <person name="Kadowaki T."/>
            <person name="McGarry J.W."/>
            <person name="Darby A.C."/>
            <person name="Makepeace B.L."/>
        </authorList>
    </citation>
    <scope>NUCLEOTIDE SEQUENCE [LARGE SCALE GENOMIC DNA]</scope>
    <source>
        <strain evidence="13">UoL-WK</strain>
    </source>
</reference>
<keyword evidence="14" id="KW-1185">Reference proteome</keyword>
<dbReference type="EMBL" id="NCKU01002074">
    <property type="protein sequence ID" value="RWS10497.1"/>
    <property type="molecule type" value="Genomic_DNA"/>
</dbReference>
<keyword evidence="5" id="KW-0863">Zinc-finger</keyword>
<protein>
    <recommendedName>
        <fullName evidence="3">Vacuolar protein sorting-associated protein 18 homolog</fullName>
    </recommendedName>
</protein>
<dbReference type="GO" id="GO:0006904">
    <property type="term" value="P:vesicle docking involved in exocytosis"/>
    <property type="evidence" value="ECO:0007669"/>
    <property type="project" value="TreeGrafter"/>
</dbReference>
<dbReference type="PROSITE" id="PS50236">
    <property type="entry name" value="CHCR"/>
    <property type="match status" value="1"/>
</dbReference>
<dbReference type="GO" id="GO:0007032">
    <property type="term" value="P:endosome organization"/>
    <property type="evidence" value="ECO:0007669"/>
    <property type="project" value="TreeGrafter"/>
</dbReference>
<evidence type="ECO:0000259" key="10">
    <source>
        <dbReference type="Pfam" id="PF05131"/>
    </source>
</evidence>
<dbReference type="GO" id="GO:0030897">
    <property type="term" value="C:HOPS complex"/>
    <property type="evidence" value="ECO:0007669"/>
    <property type="project" value="TreeGrafter"/>
</dbReference>
<keyword evidence="6" id="KW-0862">Zinc</keyword>
<dbReference type="SUPFAM" id="SSF57850">
    <property type="entry name" value="RING/U-box"/>
    <property type="match status" value="1"/>
</dbReference>
<evidence type="ECO:0000256" key="4">
    <source>
        <dbReference type="ARBA" id="ARBA00022723"/>
    </source>
</evidence>
<keyword evidence="7" id="KW-0472">Membrane</keyword>
<dbReference type="Proteomes" id="UP000285301">
    <property type="component" value="Unassembled WGS sequence"/>
</dbReference>
<evidence type="ECO:0000313" key="12">
    <source>
        <dbReference type="EMBL" id="RWS10458.1"/>
    </source>
</evidence>
<dbReference type="SMART" id="SM00299">
    <property type="entry name" value="CLH"/>
    <property type="match status" value="1"/>
</dbReference>
<reference evidence="13" key="2">
    <citation type="submission" date="2018-11" db="EMBL/GenBank/DDBJ databases">
        <title>Trombidioid mite genomics.</title>
        <authorList>
            <person name="Dong X."/>
        </authorList>
    </citation>
    <scope>NUCLEOTIDE SEQUENCE</scope>
    <source>
        <strain evidence="13">UoL-WK</strain>
    </source>
</reference>
<dbReference type="GO" id="GO:0008270">
    <property type="term" value="F:zinc ion binding"/>
    <property type="evidence" value="ECO:0007669"/>
    <property type="project" value="UniProtKB-KW"/>
</dbReference>
<dbReference type="AlphaFoldDB" id="A0A3S3PIX0"/>
<dbReference type="Pfam" id="PF00637">
    <property type="entry name" value="Clathrin"/>
    <property type="match status" value="1"/>
</dbReference>
<evidence type="ECO:0000256" key="1">
    <source>
        <dbReference type="ARBA" id="ARBA00004492"/>
    </source>
</evidence>
<dbReference type="Gene3D" id="1.25.40.10">
    <property type="entry name" value="Tetratricopeptide repeat domain"/>
    <property type="match status" value="1"/>
</dbReference>
<dbReference type="GO" id="GO:0007040">
    <property type="term" value="P:lysosome organization"/>
    <property type="evidence" value="ECO:0007669"/>
    <property type="project" value="TreeGrafter"/>
</dbReference>
<dbReference type="InterPro" id="IPR000547">
    <property type="entry name" value="Clathrin_H-chain/VPS_repeat"/>
</dbReference>
<dbReference type="InterPro" id="IPR013083">
    <property type="entry name" value="Znf_RING/FYVE/PHD"/>
</dbReference>
<organism evidence="13 14">
    <name type="scientific">Dinothrombium tinctorium</name>
    <dbReference type="NCBI Taxonomy" id="1965070"/>
    <lineage>
        <taxon>Eukaryota</taxon>
        <taxon>Metazoa</taxon>
        <taxon>Ecdysozoa</taxon>
        <taxon>Arthropoda</taxon>
        <taxon>Chelicerata</taxon>
        <taxon>Arachnida</taxon>
        <taxon>Acari</taxon>
        <taxon>Acariformes</taxon>
        <taxon>Trombidiformes</taxon>
        <taxon>Prostigmata</taxon>
        <taxon>Anystina</taxon>
        <taxon>Parasitengona</taxon>
        <taxon>Trombidioidea</taxon>
        <taxon>Trombidiidae</taxon>
        <taxon>Dinothrombium</taxon>
    </lineage>
</organism>
<dbReference type="Gene3D" id="3.30.40.10">
    <property type="entry name" value="Zinc/RING finger domain, C3HC4 (zinc finger)"/>
    <property type="match status" value="1"/>
</dbReference>
<feature type="repeat" description="CHCR" evidence="8">
    <location>
        <begin position="585"/>
        <end position="740"/>
    </location>
</feature>
<evidence type="ECO:0000256" key="9">
    <source>
        <dbReference type="SAM" id="Coils"/>
    </source>
</evidence>
<dbReference type="CDD" id="cd16462">
    <property type="entry name" value="RING-H2_Pep3p-like"/>
    <property type="match status" value="1"/>
</dbReference>
<dbReference type="Pfam" id="PF05131">
    <property type="entry name" value="Pep3_Vps18"/>
    <property type="match status" value="1"/>
</dbReference>
<dbReference type="InterPro" id="IPR055358">
    <property type="entry name" value="CHCR"/>
</dbReference>
<comment type="subcellular location">
    <subcellularLocation>
        <location evidence="1">Late endosome membrane</location>
        <topology evidence="1">Peripheral membrane protein</topology>
        <orientation evidence="1">Cytoplasmic side</orientation>
    </subcellularLocation>
</comment>
<name>A0A3S3PIX0_9ACAR</name>
<dbReference type="Pfam" id="PF26148">
    <property type="entry name" value="VPS18_RING_C"/>
    <property type="match status" value="1"/>
</dbReference>
<gene>
    <name evidence="13" type="ORF">B4U79_03508</name>
    <name evidence="12" type="ORF">B4U79_11026</name>
</gene>
<evidence type="ECO:0000256" key="7">
    <source>
        <dbReference type="ARBA" id="ARBA00023136"/>
    </source>
</evidence>
<feature type="domain" description="Pep3/Vps18 beta-propeller" evidence="10">
    <location>
        <begin position="38"/>
        <end position="419"/>
    </location>
</feature>
<evidence type="ECO:0000313" key="14">
    <source>
        <dbReference type="Proteomes" id="UP000285301"/>
    </source>
</evidence>
<evidence type="ECO:0000256" key="6">
    <source>
        <dbReference type="ARBA" id="ARBA00022833"/>
    </source>
</evidence>
<dbReference type="InterPro" id="IPR011990">
    <property type="entry name" value="TPR-like_helical_dom_sf"/>
</dbReference>
<evidence type="ECO:0000259" key="11">
    <source>
        <dbReference type="Pfam" id="PF26148"/>
    </source>
</evidence>
<dbReference type="PANTHER" id="PTHR23323">
    <property type="entry name" value="VACUOLAR PROTEIN SORTING-ASSOCIATED PROTEIN"/>
    <property type="match status" value="1"/>
</dbReference>
<evidence type="ECO:0000256" key="2">
    <source>
        <dbReference type="ARBA" id="ARBA00010454"/>
    </source>
</evidence>
<evidence type="ECO:0000256" key="8">
    <source>
        <dbReference type="PROSITE-ProRule" id="PRU01006"/>
    </source>
</evidence>
<dbReference type="GO" id="GO:0030674">
    <property type="term" value="F:protein-macromolecule adaptor activity"/>
    <property type="evidence" value="ECO:0007669"/>
    <property type="project" value="TreeGrafter"/>
</dbReference>
<dbReference type="GO" id="GO:0048284">
    <property type="term" value="P:organelle fusion"/>
    <property type="evidence" value="ECO:0007669"/>
    <property type="project" value="TreeGrafter"/>
</dbReference>
<feature type="coiled-coil region" evidence="9">
    <location>
        <begin position="777"/>
        <end position="811"/>
    </location>
</feature>
<dbReference type="PANTHER" id="PTHR23323:SF26">
    <property type="entry name" value="VACUOLAR PROTEIN SORTING-ASSOCIATED PROTEIN 18 HOMOLOG"/>
    <property type="match status" value="1"/>
</dbReference>
<dbReference type="InterPro" id="IPR007810">
    <property type="entry name" value="Pep3/Vps18_beta-prop"/>
</dbReference>
<evidence type="ECO:0000256" key="3">
    <source>
        <dbReference type="ARBA" id="ARBA00017338"/>
    </source>
</evidence>